<keyword evidence="2 7" id="KW-0812">Transmembrane</keyword>
<dbReference type="PANTHER" id="PTHR24221:SF654">
    <property type="entry name" value="ATP-BINDING CASSETTE SUB-FAMILY B MEMBER 6"/>
    <property type="match status" value="1"/>
</dbReference>
<keyword evidence="3" id="KW-0547">Nucleotide-binding</keyword>
<feature type="domain" description="ABC transporter" evidence="8">
    <location>
        <begin position="342"/>
        <end position="542"/>
    </location>
</feature>
<dbReference type="OrthoDB" id="6336411at2"/>
<dbReference type="Gene3D" id="3.40.50.300">
    <property type="entry name" value="P-loop containing nucleotide triphosphate hydrolases"/>
    <property type="match status" value="1"/>
</dbReference>
<gene>
    <name evidence="10" type="ORF">NCTC10717_00149</name>
</gene>
<dbReference type="SUPFAM" id="SSF52540">
    <property type="entry name" value="P-loop containing nucleoside triphosphate hydrolases"/>
    <property type="match status" value="1"/>
</dbReference>
<dbReference type="Pfam" id="PF00005">
    <property type="entry name" value="ABC_tran"/>
    <property type="match status" value="1"/>
</dbReference>
<dbReference type="Proteomes" id="UP000254575">
    <property type="component" value="Unassembled WGS sequence"/>
</dbReference>
<dbReference type="InterPro" id="IPR027417">
    <property type="entry name" value="P-loop_NTPase"/>
</dbReference>
<dbReference type="RefSeq" id="WP_115217473.1">
    <property type="nucleotide sequence ID" value="NZ_UHIA01000003.1"/>
</dbReference>
<dbReference type="InterPro" id="IPR036640">
    <property type="entry name" value="ABC1_TM_sf"/>
</dbReference>
<evidence type="ECO:0000313" key="10">
    <source>
        <dbReference type="EMBL" id="SUO91419.1"/>
    </source>
</evidence>
<feature type="transmembrane region" description="Helical" evidence="7">
    <location>
        <begin position="247"/>
        <end position="268"/>
    </location>
</feature>
<keyword evidence="6 7" id="KW-0472">Membrane</keyword>
<dbReference type="InterPro" id="IPR011527">
    <property type="entry name" value="ABC1_TM_dom"/>
</dbReference>
<accession>A0A380MKJ9</accession>
<dbReference type="GO" id="GO:0016887">
    <property type="term" value="F:ATP hydrolysis activity"/>
    <property type="evidence" value="ECO:0007669"/>
    <property type="project" value="InterPro"/>
</dbReference>
<dbReference type="PROSITE" id="PS00211">
    <property type="entry name" value="ABC_TRANSPORTER_1"/>
    <property type="match status" value="1"/>
</dbReference>
<dbReference type="InterPro" id="IPR017871">
    <property type="entry name" value="ABC_transporter-like_CS"/>
</dbReference>
<keyword evidence="11" id="KW-1185">Reference proteome</keyword>
<proteinExistence type="predicted"/>
<dbReference type="EMBL" id="UHIA01000003">
    <property type="protein sequence ID" value="SUO91419.1"/>
    <property type="molecule type" value="Genomic_DNA"/>
</dbReference>
<sequence length="542" mass="59581">MKNNPLRLRDLCRLQSGKWLLAWTLGAITLFAGVALLAVSGWFISAAALAGLTALAGIFSFDYFRPAAIIRALAIARTAGRYGERLASHEAVLALLRDLRGHFFARIAANPQRQFVSVHALQGLSSDIDLLDNLPLRFFMPWLWALALQALLLLWLLWIAPSLAAWLSLPLLLAGIILPAAAAIQGRALARADADWAQQRRSLLLEPLRLLTPLLLWQRWADCRRDFLAADAVYRNAKQRQQYWASFYQWAQHCLLAFALLLLLWQALPLLQTQALSLPLLLAIVLALLSLTESLQALTAQYLALGFALAARDRLNTLAPPQRSVAIVAPPVNATPNEAEYLIAEQLSARHAGALNGVENCSFRLARGEALIVCGRSGGGKSTLLDALGGELPLLSGRLRLDAQAYHPEYSNYLAQQVDIFDLSLADNLRLGENFSDEALWTVLESVDLADWARSQPQGLATALGEYGSAVSGGQARRIALARLLLRPKPVLLLDEPFAGLDEGTRHKLWRHLRTVQKNGWLIVASHHLPDNGSVLSLDKPF</sequence>
<dbReference type="SMART" id="SM00382">
    <property type="entry name" value="AAA"/>
    <property type="match status" value="1"/>
</dbReference>
<evidence type="ECO:0000313" key="11">
    <source>
        <dbReference type="Proteomes" id="UP000254575"/>
    </source>
</evidence>
<dbReference type="PROSITE" id="PS50893">
    <property type="entry name" value="ABC_TRANSPORTER_2"/>
    <property type="match status" value="1"/>
</dbReference>
<dbReference type="InterPro" id="IPR003593">
    <property type="entry name" value="AAA+_ATPase"/>
</dbReference>
<dbReference type="InterPro" id="IPR039421">
    <property type="entry name" value="Type_1_exporter"/>
</dbReference>
<evidence type="ECO:0000256" key="6">
    <source>
        <dbReference type="ARBA" id="ARBA00023136"/>
    </source>
</evidence>
<evidence type="ECO:0000256" key="5">
    <source>
        <dbReference type="ARBA" id="ARBA00022989"/>
    </source>
</evidence>
<evidence type="ECO:0000256" key="2">
    <source>
        <dbReference type="ARBA" id="ARBA00022692"/>
    </source>
</evidence>
<dbReference type="AlphaFoldDB" id="A0A380MKJ9"/>
<organism evidence="10 11">
    <name type="scientific">Suttonella indologenes</name>
    <dbReference type="NCBI Taxonomy" id="13276"/>
    <lineage>
        <taxon>Bacteria</taxon>
        <taxon>Pseudomonadati</taxon>
        <taxon>Pseudomonadota</taxon>
        <taxon>Gammaproteobacteria</taxon>
        <taxon>Cardiobacteriales</taxon>
        <taxon>Cardiobacteriaceae</taxon>
        <taxon>Suttonella</taxon>
    </lineage>
</organism>
<feature type="transmembrane region" description="Helical" evidence="7">
    <location>
        <begin position="280"/>
        <end position="305"/>
    </location>
</feature>
<comment type="subcellular location">
    <subcellularLocation>
        <location evidence="1">Cell membrane</location>
        <topology evidence="1">Multi-pass membrane protein</topology>
    </subcellularLocation>
</comment>
<feature type="transmembrane region" description="Helical" evidence="7">
    <location>
        <begin position="44"/>
        <end position="64"/>
    </location>
</feature>
<feature type="transmembrane region" description="Helical" evidence="7">
    <location>
        <begin position="20"/>
        <end position="38"/>
    </location>
</feature>
<dbReference type="PANTHER" id="PTHR24221">
    <property type="entry name" value="ATP-BINDING CASSETTE SUB-FAMILY B"/>
    <property type="match status" value="1"/>
</dbReference>
<evidence type="ECO:0000256" key="1">
    <source>
        <dbReference type="ARBA" id="ARBA00004651"/>
    </source>
</evidence>
<keyword evidence="4 10" id="KW-0067">ATP-binding</keyword>
<dbReference type="GO" id="GO:0005886">
    <property type="term" value="C:plasma membrane"/>
    <property type="evidence" value="ECO:0007669"/>
    <property type="project" value="UniProtKB-SubCell"/>
</dbReference>
<protein>
    <submittedName>
        <fullName evidence="10">Probable ABC transporter ATP-binding protein HI_0664</fullName>
    </submittedName>
</protein>
<evidence type="ECO:0000256" key="7">
    <source>
        <dbReference type="SAM" id="Phobius"/>
    </source>
</evidence>
<dbReference type="SUPFAM" id="SSF90123">
    <property type="entry name" value="ABC transporter transmembrane region"/>
    <property type="match status" value="1"/>
</dbReference>
<evidence type="ECO:0000256" key="3">
    <source>
        <dbReference type="ARBA" id="ARBA00022741"/>
    </source>
</evidence>
<evidence type="ECO:0000259" key="8">
    <source>
        <dbReference type="PROSITE" id="PS50893"/>
    </source>
</evidence>
<reference evidence="10 11" key="1">
    <citation type="submission" date="2018-06" db="EMBL/GenBank/DDBJ databases">
        <authorList>
            <consortium name="Pathogen Informatics"/>
            <person name="Doyle S."/>
        </authorList>
    </citation>
    <scope>NUCLEOTIDE SEQUENCE [LARGE SCALE GENOMIC DNA]</scope>
    <source>
        <strain evidence="10 11">NCTC10717</strain>
    </source>
</reference>
<feature type="transmembrane region" description="Helical" evidence="7">
    <location>
        <begin position="164"/>
        <end position="184"/>
    </location>
</feature>
<dbReference type="InterPro" id="IPR003439">
    <property type="entry name" value="ABC_transporter-like_ATP-bd"/>
</dbReference>
<dbReference type="GO" id="GO:0140359">
    <property type="term" value="F:ABC-type transporter activity"/>
    <property type="evidence" value="ECO:0007669"/>
    <property type="project" value="InterPro"/>
</dbReference>
<evidence type="ECO:0000259" key="9">
    <source>
        <dbReference type="PROSITE" id="PS50929"/>
    </source>
</evidence>
<dbReference type="PROSITE" id="PS50929">
    <property type="entry name" value="ABC_TM1F"/>
    <property type="match status" value="1"/>
</dbReference>
<feature type="transmembrane region" description="Helical" evidence="7">
    <location>
        <begin position="138"/>
        <end position="158"/>
    </location>
</feature>
<feature type="domain" description="ABC transmembrane type-1" evidence="9">
    <location>
        <begin position="25"/>
        <end position="302"/>
    </location>
</feature>
<evidence type="ECO:0000256" key="4">
    <source>
        <dbReference type="ARBA" id="ARBA00022840"/>
    </source>
</evidence>
<keyword evidence="5 7" id="KW-1133">Transmembrane helix</keyword>
<name>A0A380MKJ9_9GAMM</name>
<dbReference type="Gene3D" id="1.20.1560.10">
    <property type="entry name" value="ABC transporter type 1, transmembrane domain"/>
    <property type="match status" value="1"/>
</dbReference>
<dbReference type="GO" id="GO:0005524">
    <property type="term" value="F:ATP binding"/>
    <property type="evidence" value="ECO:0007669"/>
    <property type="project" value="UniProtKB-KW"/>
</dbReference>